<dbReference type="PANTHER" id="PTHR30146:SF45">
    <property type="entry name" value="CATABOLITE REPRESSOR_ACTIVATOR"/>
    <property type="match status" value="1"/>
</dbReference>
<organism evidence="7 8">
    <name type="scientific">Pseudaeromonas paramecii</name>
    <dbReference type="NCBI Taxonomy" id="2138166"/>
    <lineage>
        <taxon>Bacteria</taxon>
        <taxon>Pseudomonadati</taxon>
        <taxon>Pseudomonadota</taxon>
        <taxon>Gammaproteobacteria</taxon>
        <taxon>Aeromonadales</taxon>
        <taxon>Aeromonadaceae</taxon>
        <taxon>Pseudaeromonas</taxon>
    </lineage>
</organism>
<keyword evidence="1" id="KW-0678">Repressor</keyword>
<proteinExistence type="predicted"/>
<accession>A0ABP8Q2J7</accession>
<evidence type="ECO:0000259" key="6">
    <source>
        <dbReference type="PROSITE" id="PS50932"/>
    </source>
</evidence>
<evidence type="ECO:0000256" key="5">
    <source>
        <dbReference type="ARBA" id="ARBA00023163"/>
    </source>
</evidence>
<protein>
    <submittedName>
        <fullName evidence="7">LacI family DNA-binding transcriptional regulator</fullName>
    </submittedName>
</protein>
<dbReference type="SUPFAM" id="SSF47413">
    <property type="entry name" value="lambda repressor-like DNA-binding domains"/>
    <property type="match status" value="1"/>
</dbReference>
<feature type="domain" description="HTH lacI-type" evidence="6">
    <location>
        <begin position="17"/>
        <end position="74"/>
    </location>
</feature>
<evidence type="ECO:0000256" key="3">
    <source>
        <dbReference type="ARBA" id="ARBA00023125"/>
    </source>
</evidence>
<name>A0ABP8Q2J7_9GAMM</name>
<dbReference type="InterPro" id="IPR028082">
    <property type="entry name" value="Peripla_BP_I"/>
</dbReference>
<evidence type="ECO:0000256" key="2">
    <source>
        <dbReference type="ARBA" id="ARBA00023015"/>
    </source>
</evidence>
<evidence type="ECO:0000256" key="1">
    <source>
        <dbReference type="ARBA" id="ARBA00022491"/>
    </source>
</evidence>
<dbReference type="PROSITE" id="PS50932">
    <property type="entry name" value="HTH_LACI_2"/>
    <property type="match status" value="1"/>
</dbReference>
<dbReference type="CDD" id="cd01392">
    <property type="entry name" value="HTH_LacI"/>
    <property type="match status" value="1"/>
</dbReference>
<dbReference type="SMART" id="SM00354">
    <property type="entry name" value="HTH_LACI"/>
    <property type="match status" value="1"/>
</dbReference>
<dbReference type="Gene3D" id="3.40.50.2300">
    <property type="match status" value="2"/>
</dbReference>
<sequence length="356" mass="39803">MGHAHELKKPVKNQKRVTISRIAELAGVSKATASLVLNGRSDEYRVAEETRERVLAIAREQHYQPSIHARALSSGRSYTLGLVIPDLMNFGFAYTARELETLCREAGLQLLIACTDDNSAQEQMVVDALIQRQVDGLLVASSALSDQLYQKINQSLPVVQLDRHIGESTLPMVISDACQATAQVTQMLARHSPDEIYYFGGQLKLSPSRHRLAGYELGLKRAGITPPDHWIQHKDFQPRSGYDMMAELCNQLGRPPKALFTGSFTLLEGVLRYLQQHQLMEANIYLGSFDDHDLLDCLPLRIDSIAQDCPALAFHAFSLIQQLIAEQTPAQNAQVLAPRIRWRNPASIRLLNEDRS</sequence>
<dbReference type="PANTHER" id="PTHR30146">
    <property type="entry name" value="LACI-RELATED TRANSCRIPTIONAL REPRESSOR"/>
    <property type="match status" value="1"/>
</dbReference>
<keyword evidence="4" id="KW-0010">Activator</keyword>
<dbReference type="Proteomes" id="UP001501321">
    <property type="component" value="Unassembled WGS sequence"/>
</dbReference>
<dbReference type="Pfam" id="PF00356">
    <property type="entry name" value="LacI"/>
    <property type="match status" value="1"/>
</dbReference>
<reference evidence="8" key="1">
    <citation type="journal article" date="2019" name="Int. J. Syst. Evol. Microbiol.">
        <title>The Global Catalogue of Microorganisms (GCM) 10K type strain sequencing project: providing services to taxonomists for standard genome sequencing and annotation.</title>
        <authorList>
            <consortium name="The Broad Institute Genomics Platform"/>
            <consortium name="The Broad Institute Genome Sequencing Center for Infectious Disease"/>
            <person name="Wu L."/>
            <person name="Ma J."/>
        </authorList>
    </citation>
    <scope>NUCLEOTIDE SEQUENCE [LARGE SCALE GENOMIC DNA]</scope>
    <source>
        <strain evidence="8">JCM 32226</strain>
    </source>
</reference>
<gene>
    <name evidence="7" type="ORF">GCM10023095_09960</name>
</gene>
<dbReference type="InterPro" id="IPR001761">
    <property type="entry name" value="Peripla_BP/Lac1_sug-bd_dom"/>
</dbReference>
<evidence type="ECO:0000313" key="8">
    <source>
        <dbReference type="Proteomes" id="UP001501321"/>
    </source>
</evidence>
<dbReference type="GO" id="GO:0003677">
    <property type="term" value="F:DNA binding"/>
    <property type="evidence" value="ECO:0007669"/>
    <property type="project" value="UniProtKB-KW"/>
</dbReference>
<dbReference type="InterPro" id="IPR000843">
    <property type="entry name" value="HTH_LacI"/>
</dbReference>
<keyword evidence="5" id="KW-0804">Transcription</keyword>
<dbReference type="SUPFAM" id="SSF53822">
    <property type="entry name" value="Periplasmic binding protein-like I"/>
    <property type="match status" value="1"/>
</dbReference>
<evidence type="ECO:0000256" key="4">
    <source>
        <dbReference type="ARBA" id="ARBA00023159"/>
    </source>
</evidence>
<dbReference type="EMBL" id="BAABFC010000007">
    <property type="protein sequence ID" value="GAA4495903.1"/>
    <property type="molecule type" value="Genomic_DNA"/>
</dbReference>
<evidence type="ECO:0000313" key="7">
    <source>
        <dbReference type="EMBL" id="GAA4495903.1"/>
    </source>
</evidence>
<keyword evidence="2" id="KW-0805">Transcription regulation</keyword>
<dbReference type="NCBIfam" id="TIGR02417">
    <property type="entry name" value="fruct_sucro_rep"/>
    <property type="match status" value="1"/>
</dbReference>
<keyword evidence="8" id="KW-1185">Reference proteome</keyword>
<comment type="caution">
    <text evidence="7">The sequence shown here is derived from an EMBL/GenBank/DDBJ whole genome shotgun (WGS) entry which is preliminary data.</text>
</comment>
<dbReference type="InterPro" id="IPR010982">
    <property type="entry name" value="Lambda_DNA-bd_dom_sf"/>
</dbReference>
<dbReference type="InterPro" id="IPR012781">
    <property type="entry name" value="Fruct_sucro_rep"/>
</dbReference>
<dbReference type="CDD" id="cd06274">
    <property type="entry name" value="PBP1_FruR"/>
    <property type="match status" value="1"/>
</dbReference>
<keyword evidence="3 7" id="KW-0238">DNA-binding</keyword>
<dbReference type="Gene3D" id="1.10.260.40">
    <property type="entry name" value="lambda repressor-like DNA-binding domains"/>
    <property type="match status" value="1"/>
</dbReference>
<dbReference type="Pfam" id="PF00532">
    <property type="entry name" value="Peripla_BP_1"/>
    <property type="match status" value="1"/>
</dbReference>